<dbReference type="Gene3D" id="1.10.340.30">
    <property type="entry name" value="Hypothetical protein, domain 2"/>
    <property type="match status" value="1"/>
</dbReference>
<evidence type="ECO:0000256" key="9">
    <source>
        <dbReference type="ARBA" id="ARBA00023204"/>
    </source>
</evidence>
<keyword evidence="9" id="KW-0234">DNA repair</keyword>
<dbReference type="GO" id="GO:0019104">
    <property type="term" value="F:DNA N-glycosylase activity"/>
    <property type="evidence" value="ECO:0007669"/>
    <property type="project" value="UniProtKB-ARBA"/>
</dbReference>
<reference evidence="12" key="1">
    <citation type="submission" date="2019-08" db="EMBL/GenBank/DDBJ databases">
        <authorList>
            <person name="Kucharzyk K."/>
            <person name="Murdoch R.W."/>
            <person name="Higgins S."/>
            <person name="Loffler F."/>
        </authorList>
    </citation>
    <scope>NUCLEOTIDE SEQUENCE</scope>
</reference>
<evidence type="ECO:0000313" key="12">
    <source>
        <dbReference type="EMBL" id="MPM38135.1"/>
    </source>
</evidence>
<dbReference type="Pfam" id="PF00633">
    <property type="entry name" value="HHH"/>
    <property type="match status" value="1"/>
</dbReference>
<keyword evidence="3" id="KW-0004">4Fe-4S</keyword>
<dbReference type="InterPro" id="IPR004035">
    <property type="entry name" value="Endouclease-III_FeS-bd_BS"/>
</dbReference>
<keyword evidence="12" id="KW-0255">Endonuclease</keyword>
<dbReference type="Gene3D" id="1.10.1670.10">
    <property type="entry name" value="Helix-hairpin-Helix base-excision DNA repair enzymes (C-terminal)"/>
    <property type="match status" value="1"/>
</dbReference>
<proteinExistence type="inferred from homology"/>
<keyword evidence="6" id="KW-0378">Hydrolase</keyword>
<dbReference type="PROSITE" id="PS00764">
    <property type="entry name" value="ENDONUCLEASE_III_1"/>
    <property type="match status" value="1"/>
</dbReference>
<keyword evidence="8" id="KW-0411">Iron-sulfur</keyword>
<dbReference type="InterPro" id="IPR003265">
    <property type="entry name" value="HhH-GPD_domain"/>
</dbReference>
<dbReference type="CDD" id="cd00056">
    <property type="entry name" value="ENDO3c"/>
    <property type="match status" value="1"/>
</dbReference>
<dbReference type="InterPro" id="IPR003651">
    <property type="entry name" value="Endonuclease3_FeS-loop_motif"/>
</dbReference>
<keyword evidence="7" id="KW-0408">Iron</keyword>
<evidence type="ECO:0000256" key="8">
    <source>
        <dbReference type="ARBA" id="ARBA00023014"/>
    </source>
</evidence>
<dbReference type="InterPro" id="IPR023170">
    <property type="entry name" value="HhH_base_excis_C"/>
</dbReference>
<keyword evidence="10" id="KW-0326">Glycosidase</keyword>
<dbReference type="FunFam" id="1.10.1670.10:FF:000001">
    <property type="entry name" value="Endonuclease III"/>
    <property type="match status" value="1"/>
</dbReference>
<dbReference type="GO" id="GO:0006285">
    <property type="term" value="P:base-excision repair, AP site formation"/>
    <property type="evidence" value="ECO:0007669"/>
    <property type="project" value="TreeGrafter"/>
</dbReference>
<dbReference type="SMART" id="SM00525">
    <property type="entry name" value="FES"/>
    <property type="match status" value="1"/>
</dbReference>
<dbReference type="PIRSF" id="PIRSF001435">
    <property type="entry name" value="Nth"/>
    <property type="match status" value="1"/>
</dbReference>
<dbReference type="PANTHER" id="PTHR10359">
    <property type="entry name" value="A/G-SPECIFIC ADENINE GLYCOSYLASE/ENDONUCLEASE III"/>
    <property type="match status" value="1"/>
</dbReference>
<evidence type="ECO:0000256" key="4">
    <source>
        <dbReference type="ARBA" id="ARBA00022723"/>
    </source>
</evidence>
<evidence type="ECO:0000256" key="3">
    <source>
        <dbReference type="ARBA" id="ARBA00022485"/>
    </source>
</evidence>
<dbReference type="InterPro" id="IPR011257">
    <property type="entry name" value="DNA_glycosylase"/>
</dbReference>
<evidence type="ECO:0000256" key="7">
    <source>
        <dbReference type="ARBA" id="ARBA00023004"/>
    </source>
</evidence>
<dbReference type="GO" id="GO:0140078">
    <property type="term" value="F:class I DNA-(apurinic or apyrimidinic site) endonuclease activity"/>
    <property type="evidence" value="ECO:0007669"/>
    <property type="project" value="UniProtKB-EC"/>
</dbReference>
<dbReference type="Pfam" id="PF10576">
    <property type="entry name" value="EndIII_4Fe-2S"/>
    <property type="match status" value="1"/>
</dbReference>
<gene>
    <name evidence="12" type="primary">nth_27</name>
    <name evidence="12" type="ORF">SDC9_84762</name>
</gene>
<dbReference type="GO" id="GO:0051539">
    <property type="term" value="F:4 iron, 4 sulfur cluster binding"/>
    <property type="evidence" value="ECO:0007669"/>
    <property type="project" value="UniProtKB-KW"/>
</dbReference>
<dbReference type="EMBL" id="VSSQ01008182">
    <property type="protein sequence ID" value="MPM38135.1"/>
    <property type="molecule type" value="Genomic_DNA"/>
</dbReference>
<comment type="similarity">
    <text evidence="2">Belongs to the Nth/MutY family.</text>
</comment>
<evidence type="ECO:0000256" key="1">
    <source>
        <dbReference type="ARBA" id="ARBA00001966"/>
    </source>
</evidence>
<comment type="cofactor">
    <cofactor evidence="1">
        <name>[4Fe-4S] cluster</name>
        <dbReference type="ChEBI" id="CHEBI:49883"/>
    </cofactor>
</comment>
<evidence type="ECO:0000256" key="5">
    <source>
        <dbReference type="ARBA" id="ARBA00022763"/>
    </source>
</evidence>
<dbReference type="GO" id="GO:0003677">
    <property type="term" value="F:DNA binding"/>
    <property type="evidence" value="ECO:0007669"/>
    <property type="project" value="InterPro"/>
</dbReference>
<sequence>MNKITPEFFRTFPDAKTLASATEAAIFEKIKSCSYPNNKAHNLKNMAVMLTEKYKGKLPSDPDEMQKLPGVGRKTANVLASVLFEKNVLAVDTHVQRVSVRLGLTPGATTPLAVEKALVAIAPEEVLHDLHHWLILHGRYVCKARKPLCGNCAIVEFCAYKQKTL</sequence>
<evidence type="ECO:0000256" key="6">
    <source>
        <dbReference type="ARBA" id="ARBA00022801"/>
    </source>
</evidence>
<comment type="caution">
    <text evidence="12">The sequence shown here is derived from an EMBL/GenBank/DDBJ whole genome shotgun (WGS) entry which is preliminary data.</text>
</comment>
<keyword evidence="12" id="KW-0456">Lyase</keyword>
<dbReference type="Pfam" id="PF00730">
    <property type="entry name" value="HhH-GPD"/>
    <property type="match status" value="1"/>
</dbReference>
<keyword evidence="5" id="KW-0227">DNA damage</keyword>
<organism evidence="12">
    <name type="scientific">bioreactor metagenome</name>
    <dbReference type="NCBI Taxonomy" id="1076179"/>
    <lineage>
        <taxon>unclassified sequences</taxon>
        <taxon>metagenomes</taxon>
        <taxon>ecological metagenomes</taxon>
    </lineage>
</organism>
<evidence type="ECO:0000259" key="11">
    <source>
        <dbReference type="SMART" id="SM00478"/>
    </source>
</evidence>
<keyword evidence="4" id="KW-0479">Metal-binding</keyword>
<evidence type="ECO:0000256" key="2">
    <source>
        <dbReference type="ARBA" id="ARBA00008343"/>
    </source>
</evidence>
<feature type="domain" description="HhH-GPD" evidence="11">
    <location>
        <begin position="1"/>
        <end position="140"/>
    </location>
</feature>
<dbReference type="InterPro" id="IPR000445">
    <property type="entry name" value="HhH_motif"/>
</dbReference>
<dbReference type="SMART" id="SM00478">
    <property type="entry name" value="ENDO3c"/>
    <property type="match status" value="1"/>
</dbReference>
<dbReference type="GO" id="GO:0046872">
    <property type="term" value="F:metal ion binding"/>
    <property type="evidence" value="ECO:0007669"/>
    <property type="project" value="UniProtKB-KW"/>
</dbReference>
<dbReference type="PANTHER" id="PTHR10359:SF18">
    <property type="entry name" value="ENDONUCLEASE III"/>
    <property type="match status" value="1"/>
</dbReference>
<name>A0A644ZB66_9ZZZZ</name>
<dbReference type="AlphaFoldDB" id="A0A644ZB66"/>
<dbReference type="EC" id="4.2.99.18" evidence="12"/>
<keyword evidence="12" id="KW-0540">Nuclease</keyword>
<dbReference type="SUPFAM" id="SSF48150">
    <property type="entry name" value="DNA-glycosylase"/>
    <property type="match status" value="1"/>
</dbReference>
<evidence type="ECO:0000256" key="10">
    <source>
        <dbReference type="ARBA" id="ARBA00023295"/>
    </source>
</evidence>
<accession>A0A644ZB66</accession>
<protein>
    <submittedName>
        <fullName evidence="12">Endonuclease III</fullName>
        <ecNumber evidence="12">4.2.99.18</ecNumber>
    </submittedName>
</protein>